<evidence type="ECO:0000313" key="2">
    <source>
        <dbReference type="Proteomes" id="UP000076552"/>
    </source>
</evidence>
<sequence>MSIYPSTSGAMWRGLTRILTPFKIIALGQRSCSVLKRDTEGCYATISLGLLYSFFDWFPSQKVGKDGRKKRGIKKSSFLGTCWKVLRDLAKKHGLSEQRRANRCMTIDDLKQQIETTLSTIKKSFKLGELRILAVLFLLLLAPAGSRRKRL</sequence>
<dbReference type="Proteomes" id="UP000076552">
    <property type="component" value="Unassembled WGS sequence"/>
</dbReference>
<accession>A0A166V8P3</accession>
<reference evidence="1 2" key="1">
    <citation type="submission" date="2015-06" db="EMBL/GenBank/DDBJ databases">
        <title>Survival trade-offs in plant roots during colonization by closely related pathogenic and mutualistic fungi.</title>
        <authorList>
            <person name="Hacquard S."/>
            <person name="Kracher B."/>
            <person name="Hiruma K."/>
            <person name="Weinman A."/>
            <person name="Muench P."/>
            <person name="Garrido Oter R."/>
            <person name="Ver Loren van Themaat E."/>
            <person name="Dallerey J.-F."/>
            <person name="Damm U."/>
            <person name="Henrissat B."/>
            <person name="Lespinet O."/>
            <person name="Thon M."/>
            <person name="Kemen E."/>
            <person name="McHardy A.C."/>
            <person name="Schulze-Lefert P."/>
            <person name="O'Connell R.J."/>
        </authorList>
    </citation>
    <scope>NUCLEOTIDE SEQUENCE [LARGE SCALE GENOMIC DNA]</scope>
    <source>
        <strain evidence="1 2">0861</strain>
    </source>
</reference>
<proteinExistence type="predicted"/>
<comment type="caution">
    <text evidence="1">The sequence shown here is derived from an EMBL/GenBank/DDBJ whole genome shotgun (WGS) entry which is preliminary data.</text>
</comment>
<dbReference type="STRING" id="708197.A0A166V8P3"/>
<evidence type="ECO:0000313" key="1">
    <source>
        <dbReference type="EMBL" id="KZL74300.1"/>
    </source>
</evidence>
<keyword evidence="2" id="KW-1185">Reference proteome</keyword>
<protein>
    <submittedName>
        <fullName evidence="1">C2H2 finger domain protein</fullName>
    </submittedName>
</protein>
<dbReference type="EMBL" id="LFIV01000034">
    <property type="protein sequence ID" value="KZL74300.1"/>
    <property type="molecule type" value="Genomic_DNA"/>
</dbReference>
<dbReference type="AlphaFoldDB" id="A0A166V8P3"/>
<name>A0A166V8P3_9PEZI</name>
<organism evidence="1 2">
    <name type="scientific">Colletotrichum tofieldiae</name>
    <dbReference type="NCBI Taxonomy" id="708197"/>
    <lineage>
        <taxon>Eukaryota</taxon>
        <taxon>Fungi</taxon>
        <taxon>Dikarya</taxon>
        <taxon>Ascomycota</taxon>
        <taxon>Pezizomycotina</taxon>
        <taxon>Sordariomycetes</taxon>
        <taxon>Hypocreomycetidae</taxon>
        <taxon>Glomerellales</taxon>
        <taxon>Glomerellaceae</taxon>
        <taxon>Colletotrichum</taxon>
        <taxon>Colletotrichum spaethianum species complex</taxon>
    </lineage>
</organism>
<gene>
    <name evidence="1" type="ORF">CT0861_12354</name>
</gene>